<evidence type="ECO:0000256" key="2">
    <source>
        <dbReference type="SAM" id="MobiDB-lite"/>
    </source>
</evidence>
<dbReference type="Pfam" id="PF00443">
    <property type="entry name" value="UCH"/>
    <property type="match status" value="1"/>
</dbReference>
<accession>A0A8S1DQT9</accession>
<gene>
    <name evidence="4" type="ORF">CLODIP_2_CD06339</name>
</gene>
<reference evidence="4 5" key="1">
    <citation type="submission" date="2020-04" db="EMBL/GenBank/DDBJ databases">
        <authorList>
            <person name="Alioto T."/>
            <person name="Alioto T."/>
            <person name="Gomez Garrido J."/>
        </authorList>
    </citation>
    <scope>NUCLEOTIDE SEQUENCE [LARGE SCALE GENOMIC DNA]</scope>
</reference>
<evidence type="ECO:0000313" key="4">
    <source>
        <dbReference type="EMBL" id="CAB3383080.1"/>
    </source>
</evidence>
<name>A0A8S1DQT9_9INSE</name>
<dbReference type="OrthoDB" id="289038at2759"/>
<keyword evidence="5" id="KW-1185">Reference proteome</keyword>
<dbReference type="AlphaFoldDB" id="A0A8S1DQT9"/>
<dbReference type="PANTHER" id="PTHR24006">
    <property type="entry name" value="UBIQUITIN CARBOXYL-TERMINAL HYDROLASE"/>
    <property type="match status" value="1"/>
</dbReference>
<feature type="compositionally biased region" description="Basic and acidic residues" evidence="2">
    <location>
        <begin position="36"/>
        <end position="48"/>
    </location>
</feature>
<sequence>MGKKVAQPAQQFVRFNMNIFADVRLICETTRPKERNLRVVRDKDDKLSESSASKGEARQRRAGPDDEAETQPVCRKQGVGRSSPAAFSTQRDSGDGKRHGKKTARTSLEGRGTVLCDITKKFEIAGKDTPCQDQPSPKKSLPAREPLMAEVLQNSDGKEENTETPSLTESNVNDDKTFQTQPVAAKRTLLADQSSSQNHLGEPLAKVLQCNDGEGRKTETPNLSKCNVNDDKTFQTPPAVSKQTRLAGQSSSQNHLGLKNPGLMCYMNASLQALAAAEPFRSYLIEAEITHKESEEVYNIASVIENIPAAKPVKEKRVNQELEYLCNMNQKQFNLHNDVQQDAHEYITQLITLLDEKLREFRNKNLSEDLLCSTCLMLPCFCEGKCKRNTTPNAIELEQVILMLDIPEVENDDNDKSMTVQYLIDESLKTKFENRCCGLPVTAFSIFTKLPRVLIVSLRRYTATEKKIDRYIEASSDLVLSEYRCDEGKIKEFKSNKDSRDKSNRLGHVNKKYKLVGIVNHIGSSVKCGHYKAGVFNAGEGAWYEVNDEKVTWTEMSSIICNSAKTCYLLVYVVVEGVEERVRSLTINSG</sequence>
<dbReference type="GO" id="GO:0005829">
    <property type="term" value="C:cytosol"/>
    <property type="evidence" value="ECO:0007669"/>
    <property type="project" value="TreeGrafter"/>
</dbReference>
<feature type="compositionally biased region" description="Polar residues" evidence="2">
    <location>
        <begin position="234"/>
        <end position="254"/>
    </location>
</feature>
<proteinExistence type="inferred from homology"/>
<protein>
    <recommendedName>
        <fullName evidence="3">USP domain-containing protein</fullName>
    </recommendedName>
</protein>
<feature type="region of interest" description="Disordered" evidence="2">
    <location>
        <begin position="212"/>
        <end position="254"/>
    </location>
</feature>
<dbReference type="InterPro" id="IPR038765">
    <property type="entry name" value="Papain-like_cys_pep_sf"/>
</dbReference>
<dbReference type="SUPFAM" id="SSF54001">
    <property type="entry name" value="Cysteine proteinases"/>
    <property type="match status" value="1"/>
</dbReference>
<dbReference type="GO" id="GO:0005634">
    <property type="term" value="C:nucleus"/>
    <property type="evidence" value="ECO:0007669"/>
    <property type="project" value="TreeGrafter"/>
</dbReference>
<evidence type="ECO:0000313" key="5">
    <source>
        <dbReference type="Proteomes" id="UP000494165"/>
    </source>
</evidence>
<dbReference type="PROSITE" id="PS50235">
    <property type="entry name" value="USP_3"/>
    <property type="match status" value="1"/>
</dbReference>
<feature type="region of interest" description="Disordered" evidence="2">
    <location>
        <begin position="36"/>
        <end position="108"/>
    </location>
</feature>
<dbReference type="EMBL" id="CADEPI010000294">
    <property type="protein sequence ID" value="CAB3383080.1"/>
    <property type="molecule type" value="Genomic_DNA"/>
</dbReference>
<comment type="similarity">
    <text evidence="1">Belongs to the peptidase C19 family.</text>
</comment>
<organism evidence="4 5">
    <name type="scientific">Cloeon dipterum</name>
    <dbReference type="NCBI Taxonomy" id="197152"/>
    <lineage>
        <taxon>Eukaryota</taxon>
        <taxon>Metazoa</taxon>
        <taxon>Ecdysozoa</taxon>
        <taxon>Arthropoda</taxon>
        <taxon>Hexapoda</taxon>
        <taxon>Insecta</taxon>
        <taxon>Pterygota</taxon>
        <taxon>Palaeoptera</taxon>
        <taxon>Ephemeroptera</taxon>
        <taxon>Pisciforma</taxon>
        <taxon>Baetidae</taxon>
        <taxon>Cloeon</taxon>
    </lineage>
</organism>
<evidence type="ECO:0000259" key="3">
    <source>
        <dbReference type="PROSITE" id="PS50235"/>
    </source>
</evidence>
<dbReference type="InterPro" id="IPR001394">
    <property type="entry name" value="Peptidase_C19_UCH"/>
</dbReference>
<evidence type="ECO:0000256" key="1">
    <source>
        <dbReference type="ARBA" id="ARBA00009085"/>
    </source>
</evidence>
<dbReference type="PROSITE" id="PS00973">
    <property type="entry name" value="USP_2"/>
    <property type="match status" value="1"/>
</dbReference>
<feature type="region of interest" description="Disordered" evidence="2">
    <location>
        <begin position="151"/>
        <end position="174"/>
    </location>
</feature>
<dbReference type="GO" id="GO:0016579">
    <property type="term" value="P:protein deubiquitination"/>
    <property type="evidence" value="ECO:0007669"/>
    <property type="project" value="InterPro"/>
</dbReference>
<feature type="domain" description="USP" evidence="3">
    <location>
        <begin position="256"/>
        <end position="575"/>
    </location>
</feature>
<dbReference type="InterPro" id="IPR028889">
    <property type="entry name" value="USP"/>
</dbReference>
<dbReference type="InterPro" id="IPR018200">
    <property type="entry name" value="USP_CS"/>
</dbReference>
<comment type="caution">
    <text evidence="4">The sequence shown here is derived from an EMBL/GenBank/DDBJ whole genome shotgun (WGS) entry which is preliminary data.</text>
</comment>
<dbReference type="InterPro" id="IPR050164">
    <property type="entry name" value="Peptidase_C19"/>
</dbReference>
<dbReference type="GO" id="GO:0004843">
    <property type="term" value="F:cysteine-type deubiquitinase activity"/>
    <property type="evidence" value="ECO:0007669"/>
    <property type="project" value="InterPro"/>
</dbReference>
<dbReference type="CDD" id="cd02257">
    <property type="entry name" value="Peptidase_C19"/>
    <property type="match status" value="1"/>
</dbReference>
<dbReference type="Gene3D" id="3.90.70.10">
    <property type="entry name" value="Cysteine proteinases"/>
    <property type="match status" value="1"/>
</dbReference>
<feature type="compositionally biased region" description="Basic and acidic residues" evidence="2">
    <location>
        <begin position="55"/>
        <end position="64"/>
    </location>
</feature>
<dbReference type="Proteomes" id="UP000494165">
    <property type="component" value="Unassembled WGS sequence"/>
</dbReference>